<dbReference type="EMBL" id="VDEM01000075">
    <property type="protein sequence ID" value="KAF0821939.1"/>
    <property type="molecule type" value="Genomic_DNA"/>
</dbReference>
<reference evidence="1 2" key="1">
    <citation type="journal article" date="2020" name="G3 (Bethesda)">
        <title>Whole Genome Sequencing and Comparative Genomics of Two Nematicidal Bacillus Strains Reveals a Wide Range of Possible Virulence Factors.</title>
        <authorList>
            <person name="Susic N."/>
            <person name="Janezic S."/>
            <person name="Rupnik M."/>
            <person name="Geric Stare B."/>
        </authorList>
    </citation>
    <scope>NUCLEOTIDE SEQUENCE [LARGE SCALE GENOMIC DNA]</scope>
    <source>
        <strain evidence="1 2">I-1582</strain>
    </source>
</reference>
<sequence>MIIGGFYWDFQFKILNFENARKVWDRKINLERLKEVTRYERKEQNID</sequence>
<name>A0A800MT11_CYTFI</name>
<dbReference type="AlphaFoldDB" id="A0A800MT11"/>
<accession>A0A800MT11</accession>
<evidence type="ECO:0000313" key="1">
    <source>
        <dbReference type="EMBL" id="KAF0821939.1"/>
    </source>
</evidence>
<dbReference type="Proteomes" id="UP000465778">
    <property type="component" value="Unassembled WGS sequence"/>
</dbReference>
<evidence type="ECO:0000313" key="2">
    <source>
        <dbReference type="Proteomes" id="UP000465778"/>
    </source>
</evidence>
<protein>
    <submittedName>
        <fullName evidence="1">Uncharacterized protein</fullName>
    </submittedName>
</protein>
<organism evidence="1 2">
    <name type="scientific">Cytobacillus firmus</name>
    <name type="common">Bacillus firmus</name>
    <dbReference type="NCBI Taxonomy" id="1399"/>
    <lineage>
        <taxon>Bacteria</taxon>
        <taxon>Bacillati</taxon>
        <taxon>Bacillota</taxon>
        <taxon>Bacilli</taxon>
        <taxon>Bacillales</taxon>
        <taxon>Bacillaceae</taxon>
        <taxon>Cytobacillus</taxon>
    </lineage>
</organism>
<comment type="caution">
    <text evidence="1">The sequence shown here is derived from an EMBL/GenBank/DDBJ whole genome shotgun (WGS) entry which is preliminary data.</text>
</comment>
<proteinExistence type="predicted"/>
<gene>
    <name evidence="1" type="ORF">KIS1582_4298</name>
</gene>